<evidence type="ECO:0000256" key="8">
    <source>
        <dbReference type="PROSITE-ProRule" id="PRU00236"/>
    </source>
</evidence>
<dbReference type="Pfam" id="PF13289">
    <property type="entry name" value="SIR2_2"/>
    <property type="match status" value="1"/>
</dbReference>
<proteinExistence type="inferred from homology"/>
<dbReference type="EC" id="3.2.2.5" evidence="4"/>
<dbReference type="CDD" id="cd01406">
    <property type="entry name" value="SIR2-like"/>
    <property type="match status" value="1"/>
</dbReference>
<dbReference type="RefSeq" id="WP_188365649.1">
    <property type="nucleotide sequence ID" value="NZ_BAABJF010000010.1"/>
</dbReference>
<gene>
    <name evidence="10" type="ORF">GCM10011365_20510</name>
</gene>
<dbReference type="AlphaFoldDB" id="A0A917CWE9"/>
<dbReference type="EMBL" id="BMEO01000009">
    <property type="protein sequence ID" value="GGF99096.1"/>
    <property type="molecule type" value="Genomic_DNA"/>
</dbReference>
<keyword evidence="3" id="KW-0051">Antiviral defense</keyword>
<dbReference type="PROSITE" id="PS50305">
    <property type="entry name" value="SIRTUIN"/>
    <property type="match status" value="1"/>
</dbReference>
<sequence length="480" mass="55152">MKFTNEIEVFINDYVKDLNEGTASIFAGAGLSIPAGFVNWSELMSEIAQDLGLDINQEKDLVSIAQYHVNENQTRSKLNRKILEEFTEDTEETENHRIIARLPVSSIWTTNYDELIEKTYLKENKVVDVKYRNNQLLNTKPKRDLAIYKMHGDVNHPDQAILTKQEYEQYHQTHEPFINALSGELTTKTFLFIGFSFTDPNLDYVLSRLNFRFSKDKRQHYCFVKKHELGDSSNPDQATLDYNDRRQTLTINDLKRYGIKSLLIDSYEDITKILTEIENRYKKKTIFVSGSAETYEPHDKNNAIGFVHNLAKVIIESDFRIVNGFGWGIGSSVINGALESIHSNPNKYSENQLILKPFPQFATGSKNLQELWSDYREKMISQCGISFFVFGNKLVDNKIVEANGVISEFEIAHKNGCICIPIGLTKYASEKIYNIISKEPKKYYADPDIIMPSLKKLANDRTTFTQAIEIIKGLLETLRK</sequence>
<keyword evidence="2" id="KW-0520">NAD</keyword>
<evidence type="ECO:0000313" key="11">
    <source>
        <dbReference type="Proteomes" id="UP000605253"/>
    </source>
</evidence>
<dbReference type="InterPro" id="IPR041486">
    <property type="entry name" value="ThsA_STALD"/>
</dbReference>
<dbReference type="SUPFAM" id="SSF52467">
    <property type="entry name" value="DHS-like NAD/FAD-binding domain"/>
    <property type="match status" value="1"/>
</dbReference>
<accession>A0A917CWE9</accession>
<dbReference type="Proteomes" id="UP000605253">
    <property type="component" value="Unassembled WGS sequence"/>
</dbReference>
<dbReference type="InterPro" id="IPR029035">
    <property type="entry name" value="DHS-like_NAD/FAD-binding_dom"/>
</dbReference>
<dbReference type="GO" id="GO:0051607">
    <property type="term" value="P:defense response to virus"/>
    <property type="evidence" value="ECO:0007669"/>
    <property type="project" value="UniProtKB-KW"/>
</dbReference>
<evidence type="ECO:0000259" key="9">
    <source>
        <dbReference type="PROSITE" id="PS50305"/>
    </source>
</evidence>
<dbReference type="InterPro" id="IPR026590">
    <property type="entry name" value="Ssirtuin_cat_dom"/>
</dbReference>
<name>A0A917CWE9_9GAMM</name>
<comment type="catalytic activity">
    <reaction evidence="7">
        <text>NAD(+) + H2O = ADP-D-ribose + nicotinamide + H(+)</text>
        <dbReference type="Rhea" id="RHEA:16301"/>
        <dbReference type="ChEBI" id="CHEBI:15377"/>
        <dbReference type="ChEBI" id="CHEBI:15378"/>
        <dbReference type="ChEBI" id="CHEBI:17154"/>
        <dbReference type="ChEBI" id="CHEBI:57540"/>
        <dbReference type="ChEBI" id="CHEBI:57967"/>
        <dbReference type="EC" id="3.2.2.5"/>
    </reaction>
    <physiologicalReaction direction="left-to-right" evidence="7">
        <dbReference type="Rhea" id="RHEA:16302"/>
    </physiologicalReaction>
</comment>
<dbReference type="GO" id="GO:0003953">
    <property type="term" value="F:NAD+ nucleosidase activity"/>
    <property type="evidence" value="ECO:0007669"/>
    <property type="project" value="UniProtKB-EC"/>
</dbReference>
<evidence type="ECO:0000313" key="10">
    <source>
        <dbReference type="EMBL" id="GGF99096.1"/>
    </source>
</evidence>
<evidence type="ECO:0000256" key="4">
    <source>
        <dbReference type="ARBA" id="ARBA00034327"/>
    </source>
</evidence>
<evidence type="ECO:0000256" key="1">
    <source>
        <dbReference type="ARBA" id="ARBA00022801"/>
    </source>
</evidence>
<evidence type="ECO:0000256" key="2">
    <source>
        <dbReference type="ARBA" id="ARBA00023027"/>
    </source>
</evidence>
<protein>
    <recommendedName>
        <fullName evidence="6">NAD(+) hydrolase ThsA</fullName>
        <ecNumber evidence="4">3.2.2.5</ecNumber>
    </recommendedName>
</protein>
<keyword evidence="11" id="KW-1185">Reference proteome</keyword>
<comment type="caution">
    <text evidence="8">Lacks conserved residue(s) required for the propagation of feature annotation.</text>
</comment>
<reference evidence="10" key="1">
    <citation type="journal article" date="2014" name="Int. J. Syst. Evol. Microbiol.">
        <title>Complete genome sequence of Corynebacterium casei LMG S-19264T (=DSM 44701T), isolated from a smear-ripened cheese.</title>
        <authorList>
            <consortium name="US DOE Joint Genome Institute (JGI-PGF)"/>
            <person name="Walter F."/>
            <person name="Albersmeier A."/>
            <person name="Kalinowski J."/>
            <person name="Ruckert C."/>
        </authorList>
    </citation>
    <scope>NUCLEOTIDE SEQUENCE</scope>
    <source>
        <strain evidence="10">CGMCC 1.12181</strain>
    </source>
</reference>
<dbReference type="Pfam" id="PF18185">
    <property type="entry name" value="STALD"/>
    <property type="match status" value="1"/>
</dbReference>
<reference evidence="10" key="2">
    <citation type="submission" date="2020-09" db="EMBL/GenBank/DDBJ databases">
        <authorList>
            <person name="Sun Q."/>
            <person name="Zhou Y."/>
        </authorList>
    </citation>
    <scope>NUCLEOTIDE SEQUENCE</scope>
    <source>
        <strain evidence="10">CGMCC 1.12181</strain>
    </source>
</reference>
<feature type="domain" description="Deacetylase sirtuin-type" evidence="9">
    <location>
        <begin position="4"/>
        <end position="284"/>
    </location>
</feature>
<keyword evidence="1" id="KW-0378">Hydrolase</keyword>
<evidence type="ECO:0000256" key="6">
    <source>
        <dbReference type="ARBA" id="ARBA00035033"/>
    </source>
</evidence>
<evidence type="ECO:0000256" key="7">
    <source>
        <dbReference type="ARBA" id="ARBA00047575"/>
    </source>
</evidence>
<evidence type="ECO:0000256" key="3">
    <source>
        <dbReference type="ARBA" id="ARBA00023118"/>
    </source>
</evidence>
<evidence type="ECO:0000256" key="5">
    <source>
        <dbReference type="ARBA" id="ARBA00035014"/>
    </source>
</evidence>
<comment type="similarity">
    <text evidence="5">Belongs to the soluble Thoeris ThsA family.</text>
</comment>
<comment type="caution">
    <text evidence="10">The sequence shown here is derived from an EMBL/GenBank/DDBJ whole genome shotgun (WGS) entry which is preliminary data.</text>
</comment>
<organism evidence="10 11">
    <name type="scientific">Marinicella pacifica</name>
    <dbReference type="NCBI Taxonomy" id="1171543"/>
    <lineage>
        <taxon>Bacteria</taxon>
        <taxon>Pseudomonadati</taxon>
        <taxon>Pseudomonadota</taxon>
        <taxon>Gammaproteobacteria</taxon>
        <taxon>Lysobacterales</taxon>
        <taxon>Marinicellaceae</taxon>
        <taxon>Marinicella</taxon>
    </lineage>
</organism>